<keyword evidence="3" id="KW-1185">Reference proteome</keyword>
<accession>A0A1X2HQQ1</accession>
<feature type="compositionally biased region" description="Basic and acidic residues" evidence="1">
    <location>
        <begin position="8"/>
        <end position="25"/>
    </location>
</feature>
<evidence type="ECO:0000256" key="1">
    <source>
        <dbReference type="SAM" id="MobiDB-lite"/>
    </source>
</evidence>
<dbReference type="EMBL" id="MCGN01000002">
    <property type="protein sequence ID" value="ORZ01723.1"/>
    <property type="molecule type" value="Genomic_DNA"/>
</dbReference>
<gene>
    <name evidence="2" type="ORF">BCR43DRAFT_487401</name>
</gene>
<evidence type="ECO:0000313" key="3">
    <source>
        <dbReference type="Proteomes" id="UP000242180"/>
    </source>
</evidence>
<organism evidence="2 3">
    <name type="scientific">Syncephalastrum racemosum</name>
    <name type="common">Filamentous fungus</name>
    <dbReference type="NCBI Taxonomy" id="13706"/>
    <lineage>
        <taxon>Eukaryota</taxon>
        <taxon>Fungi</taxon>
        <taxon>Fungi incertae sedis</taxon>
        <taxon>Mucoromycota</taxon>
        <taxon>Mucoromycotina</taxon>
        <taxon>Mucoromycetes</taxon>
        <taxon>Mucorales</taxon>
        <taxon>Syncephalastraceae</taxon>
        <taxon>Syncephalastrum</taxon>
    </lineage>
</organism>
<dbReference type="InParanoid" id="A0A1X2HQQ1"/>
<proteinExistence type="predicted"/>
<evidence type="ECO:0000313" key="2">
    <source>
        <dbReference type="EMBL" id="ORZ01723.1"/>
    </source>
</evidence>
<protein>
    <submittedName>
        <fullName evidence="2">Uncharacterized protein</fullName>
    </submittedName>
</protein>
<feature type="compositionally biased region" description="Basic and acidic residues" evidence="1">
    <location>
        <begin position="85"/>
        <end position="118"/>
    </location>
</feature>
<sequence>MKRRLTARGKDKSPYRVRRREEHSSTRSRRTRSPSLQSMSRGTRRRDYYVQSSPDRASHDEYNGRPSRSNLRSRRRRSLRSALWRYERSQSPRPRYDRNQSRSPERRIDRAPGTRLEHPEYRHEYSLHAVSKAKPEMQPLPRELGSLFSAMGLSNRGREAPLPQELESFFSAMGLSNRGREARLSILEAEEPDWPGPALHEAPKKSITGTNVTPLGIRGARAWEDYIPLDSSPLFMPSIRPPAEMTLGTRDARSTAGYTSLNQSRSVMPLALSLVAPPKRSRRKKSRRKKKSGYHASHRYSTGTNREPLRAKNPHYTASRAGRSSGVRAGLPPTSGFSVARSPSQIPYTAQHALVPHLPGPIAPAPADTLFHNLQMVVTPGPIDADLVVYVGARRLQNSRFGLAALFLDKFPWGYHVLGSMTEGNHKTIPAAEITACRIAAELLPPDKTILVRPLSGGLFDNENPETCEDFTRHLNDLKTSVAVRFRPVVLQTTHPGFLGQEDEYQDKLNQVLDEVVWKRGQGHIVFKDARSLIIDGLPRPLAAWKSFEKAV</sequence>
<dbReference type="Proteomes" id="UP000242180">
    <property type="component" value="Unassembled WGS sequence"/>
</dbReference>
<feature type="region of interest" description="Disordered" evidence="1">
    <location>
        <begin position="1"/>
        <end position="118"/>
    </location>
</feature>
<name>A0A1X2HQQ1_SYNRA</name>
<feature type="region of interest" description="Disordered" evidence="1">
    <location>
        <begin position="274"/>
        <end position="329"/>
    </location>
</feature>
<reference evidence="2 3" key="1">
    <citation type="submission" date="2016-07" db="EMBL/GenBank/DDBJ databases">
        <title>Pervasive Adenine N6-methylation of Active Genes in Fungi.</title>
        <authorList>
            <consortium name="DOE Joint Genome Institute"/>
            <person name="Mondo S.J."/>
            <person name="Dannebaum R.O."/>
            <person name="Kuo R.C."/>
            <person name="Labutti K."/>
            <person name="Haridas S."/>
            <person name="Kuo A."/>
            <person name="Salamov A."/>
            <person name="Ahrendt S.R."/>
            <person name="Lipzen A."/>
            <person name="Sullivan W."/>
            <person name="Andreopoulos W.B."/>
            <person name="Clum A."/>
            <person name="Lindquist E."/>
            <person name="Daum C."/>
            <person name="Ramamoorthy G.K."/>
            <person name="Gryganskyi A."/>
            <person name="Culley D."/>
            <person name="Magnuson J.K."/>
            <person name="James T.Y."/>
            <person name="O'Malley M.A."/>
            <person name="Stajich J.E."/>
            <person name="Spatafora J.W."/>
            <person name="Visel A."/>
            <person name="Grigoriev I.V."/>
        </authorList>
    </citation>
    <scope>NUCLEOTIDE SEQUENCE [LARGE SCALE GENOMIC DNA]</scope>
    <source>
        <strain evidence="2 3">NRRL 2496</strain>
    </source>
</reference>
<comment type="caution">
    <text evidence="2">The sequence shown here is derived from an EMBL/GenBank/DDBJ whole genome shotgun (WGS) entry which is preliminary data.</text>
</comment>
<feature type="compositionally biased region" description="Basic residues" evidence="1">
    <location>
        <begin position="279"/>
        <end position="298"/>
    </location>
</feature>
<dbReference type="AlphaFoldDB" id="A0A1X2HQQ1"/>